<gene>
    <name evidence="6" type="ORF">FHK87_14560</name>
</gene>
<dbReference type="InterPro" id="IPR052527">
    <property type="entry name" value="Metal_cation-efflux_comp"/>
</dbReference>
<dbReference type="RefSeq" id="WP_140594343.1">
    <property type="nucleotide sequence ID" value="NZ_VFWZ01000004.1"/>
</dbReference>
<dbReference type="OrthoDB" id="9809773at2"/>
<dbReference type="PANTHER" id="PTHR43847:SF1">
    <property type="entry name" value="BLL3993 PROTEIN"/>
    <property type="match status" value="1"/>
</dbReference>
<keyword evidence="7" id="KW-1185">Reference proteome</keyword>
<comment type="caution">
    <text evidence="6">The sequence shown here is derived from an EMBL/GenBank/DDBJ whole genome shotgun (WGS) entry which is preliminary data.</text>
</comment>
<keyword evidence="4 5" id="KW-0472">Membrane</keyword>
<dbReference type="InterPro" id="IPR007318">
    <property type="entry name" value="Phopholipid_MeTrfase"/>
</dbReference>
<keyword evidence="6" id="KW-0489">Methyltransferase</keyword>
<evidence type="ECO:0000313" key="7">
    <source>
        <dbReference type="Proteomes" id="UP000315540"/>
    </source>
</evidence>
<accession>A0A504J9H1</accession>
<evidence type="ECO:0000256" key="5">
    <source>
        <dbReference type="SAM" id="Phobius"/>
    </source>
</evidence>
<sequence>MKLINNKGKVYVLLQFILFIVYIIPVNDFTIFCYPRLNQLYIITLSFGFIIVIGAIIQLRNQLTPFPEPNQKGKLIQNKFYKISRHPIYTGILLIIYSYAIYTCSLYKILISIALTILFYYKSIYEEKLLANMYSEYSEYKKKVGRFFPKFF</sequence>
<dbReference type="Pfam" id="PF04191">
    <property type="entry name" value="PEMT"/>
    <property type="match status" value="1"/>
</dbReference>
<dbReference type="GO" id="GO:0012505">
    <property type="term" value="C:endomembrane system"/>
    <property type="evidence" value="ECO:0007669"/>
    <property type="project" value="UniProtKB-SubCell"/>
</dbReference>
<evidence type="ECO:0000256" key="4">
    <source>
        <dbReference type="ARBA" id="ARBA00023136"/>
    </source>
</evidence>
<evidence type="ECO:0000256" key="1">
    <source>
        <dbReference type="ARBA" id="ARBA00004127"/>
    </source>
</evidence>
<dbReference type="PANTHER" id="PTHR43847">
    <property type="entry name" value="BLL3993 PROTEIN"/>
    <property type="match status" value="1"/>
</dbReference>
<dbReference type="Gene3D" id="1.20.120.1630">
    <property type="match status" value="1"/>
</dbReference>
<name>A0A504J9H1_9FLAO</name>
<proteinExistence type="predicted"/>
<feature type="transmembrane region" description="Helical" evidence="5">
    <location>
        <begin position="40"/>
        <end position="59"/>
    </location>
</feature>
<feature type="transmembrane region" description="Helical" evidence="5">
    <location>
        <begin position="12"/>
        <end position="34"/>
    </location>
</feature>
<keyword evidence="2 5" id="KW-0812">Transmembrane</keyword>
<evidence type="ECO:0000256" key="3">
    <source>
        <dbReference type="ARBA" id="ARBA00022989"/>
    </source>
</evidence>
<dbReference type="GO" id="GO:0008168">
    <property type="term" value="F:methyltransferase activity"/>
    <property type="evidence" value="ECO:0007669"/>
    <property type="project" value="UniProtKB-KW"/>
</dbReference>
<dbReference type="Proteomes" id="UP000315540">
    <property type="component" value="Unassembled WGS sequence"/>
</dbReference>
<reference evidence="6 7" key="1">
    <citation type="submission" date="2019-06" db="EMBL/GenBank/DDBJ databases">
        <authorList>
            <person name="Meng X."/>
        </authorList>
    </citation>
    <scope>NUCLEOTIDE SEQUENCE [LARGE SCALE GENOMIC DNA]</scope>
    <source>
        <strain evidence="6 7">M625</strain>
    </source>
</reference>
<dbReference type="EMBL" id="VFWZ01000004">
    <property type="protein sequence ID" value="TPN85245.1"/>
    <property type="molecule type" value="Genomic_DNA"/>
</dbReference>
<feature type="transmembrane region" description="Helical" evidence="5">
    <location>
        <begin position="106"/>
        <end position="125"/>
    </location>
</feature>
<keyword evidence="6" id="KW-0808">Transferase</keyword>
<organism evidence="6 7">
    <name type="scientific">Aquimarina algicola</name>
    <dbReference type="NCBI Taxonomy" id="2589995"/>
    <lineage>
        <taxon>Bacteria</taxon>
        <taxon>Pseudomonadati</taxon>
        <taxon>Bacteroidota</taxon>
        <taxon>Flavobacteriia</taxon>
        <taxon>Flavobacteriales</taxon>
        <taxon>Flavobacteriaceae</taxon>
        <taxon>Aquimarina</taxon>
    </lineage>
</organism>
<dbReference type="GO" id="GO:0032259">
    <property type="term" value="P:methylation"/>
    <property type="evidence" value="ECO:0007669"/>
    <property type="project" value="UniProtKB-KW"/>
</dbReference>
<dbReference type="AlphaFoldDB" id="A0A504J9H1"/>
<keyword evidence="3 5" id="KW-1133">Transmembrane helix</keyword>
<evidence type="ECO:0000256" key="2">
    <source>
        <dbReference type="ARBA" id="ARBA00022692"/>
    </source>
</evidence>
<comment type="subcellular location">
    <subcellularLocation>
        <location evidence="1">Endomembrane system</location>
        <topology evidence="1">Multi-pass membrane protein</topology>
    </subcellularLocation>
</comment>
<evidence type="ECO:0000313" key="6">
    <source>
        <dbReference type="EMBL" id="TPN85245.1"/>
    </source>
</evidence>
<protein>
    <submittedName>
        <fullName evidence="6">Isoprenylcysteine carboxylmethyltransferase family protein</fullName>
    </submittedName>
</protein>